<comment type="subcellular location">
    <subcellularLocation>
        <location evidence="1">Membrane</location>
    </subcellularLocation>
</comment>
<keyword evidence="2 4" id="KW-0472">Membrane</keyword>
<gene>
    <name evidence="5" type="ORF">MU0083_003202</name>
</gene>
<name>A0ABM9LRI7_9MYCO</name>
<dbReference type="PANTHER" id="PTHR37042">
    <property type="entry name" value="OUTER MEMBRANE PROTEIN RV1973"/>
    <property type="match status" value="1"/>
</dbReference>
<reference evidence="5 6" key="1">
    <citation type="submission" date="2023-08" db="EMBL/GenBank/DDBJ databases">
        <authorList>
            <person name="Folkvardsen B D."/>
            <person name="Norman A."/>
        </authorList>
    </citation>
    <scope>NUCLEOTIDE SEQUENCE [LARGE SCALE GENOMIC DNA]</scope>
    <source>
        <strain evidence="5 6">Mu0083</strain>
    </source>
</reference>
<evidence type="ECO:0000313" key="6">
    <source>
        <dbReference type="Proteomes" id="UP001190336"/>
    </source>
</evidence>
<dbReference type="Proteomes" id="UP001190336">
    <property type="component" value="Chromosome"/>
</dbReference>
<organism evidence="5 6">
    <name type="scientific">[Mycobacterium] kokjensenii</name>
    <dbReference type="NCBI Taxonomy" id="3064287"/>
    <lineage>
        <taxon>Bacteria</taxon>
        <taxon>Bacillati</taxon>
        <taxon>Actinomycetota</taxon>
        <taxon>Actinomycetes</taxon>
        <taxon>Mycobacteriales</taxon>
        <taxon>Mycobacteriaceae</taxon>
        <taxon>Mycolicibacter</taxon>
    </lineage>
</organism>
<sequence>MSTDDENDVTAEITETTGTVDAVPGTEPAPDPATDTEPDAAGSGPETPETGAATAPTVSTARWVAAALAGLLVAALGLTAWLYFGVLRADQQLGAEAEQAVLAAAADGAVAVLTYSPQTLEKDFNAAKTHLTGDFLSYYTDFTEKVVTPAAKEKEVQTIAAVVRKGIISMRPHSAEVLIFLNQTTISKTVPDGSYSMSSVKVGLQKQDGRWLISSFDPV</sequence>
<keyword evidence="4" id="KW-1133">Transmembrane helix</keyword>
<evidence type="ECO:0000256" key="4">
    <source>
        <dbReference type="SAM" id="Phobius"/>
    </source>
</evidence>
<protein>
    <submittedName>
        <fullName evidence="5">Twin-arginine translocation pathway signal</fullName>
    </submittedName>
</protein>
<keyword evidence="4" id="KW-0812">Transmembrane</keyword>
<keyword evidence="6" id="KW-1185">Reference proteome</keyword>
<evidence type="ECO:0000256" key="2">
    <source>
        <dbReference type="ARBA" id="ARBA00023136"/>
    </source>
</evidence>
<feature type="compositionally biased region" description="Low complexity" evidence="3">
    <location>
        <begin position="26"/>
        <end position="55"/>
    </location>
</feature>
<accession>A0ABM9LRI7</accession>
<evidence type="ECO:0000313" key="5">
    <source>
        <dbReference type="EMBL" id="CAJ1503504.1"/>
    </source>
</evidence>
<evidence type="ECO:0000256" key="3">
    <source>
        <dbReference type="SAM" id="MobiDB-lite"/>
    </source>
</evidence>
<dbReference type="EMBL" id="OY726394">
    <property type="protein sequence ID" value="CAJ1503504.1"/>
    <property type="molecule type" value="Genomic_DNA"/>
</dbReference>
<feature type="region of interest" description="Disordered" evidence="3">
    <location>
        <begin position="1"/>
        <end position="55"/>
    </location>
</feature>
<evidence type="ECO:0000256" key="1">
    <source>
        <dbReference type="ARBA" id="ARBA00004370"/>
    </source>
</evidence>
<dbReference type="PANTHER" id="PTHR37042:SF4">
    <property type="entry name" value="OUTER MEMBRANE PROTEIN RV1973"/>
    <property type="match status" value="1"/>
</dbReference>
<proteinExistence type="predicted"/>
<feature type="transmembrane region" description="Helical" evidence="4">
    <location>
        <begin position="63"/>
        <end position="84"/>
    </location>
</feature>
<dbReference type="RefSeq" id="WP_308473907.1">
    <property type="nucleotide sequence ID" value="NZ_OY726394.1"/>
</dbReference>